<dbReference type="Gene3D" id="3.40.850.10">
    <property type="entry name" value="Kinesin motor domain"/>
    <property type="match status" value="1"/>
</dbReference>
<comment type="similarity">
    <text evidence="5">Belongs to the TRAFAC class myosin-kinesin ATPase superfamily. Kinesin family.</text>
</comment>
<dbReference type="EMBL" id="GEBQ01003544">
    <property type="protein sequence ID" value="JAT36433.1"/>
    <property type="molecule type" value="Transcribed_RNA"/>
</dbReference>
<dbReference type="GO" id="GO:0003777">
    <property type="term" value="F:microtubule motor activity"/>
    <property type="evidence" value="ECO:0007669"/>
    <property type="project" value="InterPro"/>
</dbReference>
<keyword evidence="4" id="KW-0963">Cytoplasm</keyword>
<evidence type="ECO:0000256" key="6">
    <source>
        <dbReference type="SAM" id="MobiDB-lite"/>
    </source>
</evidence>
<dbReference type="PANTHER" id="PTHR21608:SF7">
    <property type="entry name" value="KINESIN-LIKE PROTEIN CG14535"/>
    <property type="match status" value="1"/>
</dbReference>
<keyword evidence="5" id="KW-0505">Motor protein</keyword>
<dbReference type="Pfam" id="PF00225">
    <property type="entry name" value="Kinesin"/>
    <property type="match status" value="1"/>
</dbReference>
<evidence type="ECO:0000256" key="2">
    <source>
        <dbReference type="ARBA" id="ARBA00022741"/>
    </source>
</evidence>
<feature type="non-terminal residue" evidence="8">
    <location>
        <position position="245"/>
    </location>
</feature>
<feature type="domain" description="Kinesin motor" evidence="7">
    <location>
        <begin position="87"/>
        <end position="245"/>
    </location>
</feature>
<dbReference type="PANTHER" id="PTHR21608">
    <property type="entry name" value="KINESIN-LIKE PROTEIN CG14535"/>
    <property type="match status" value="1"/>
</dbReference>
<sequence length="245" mass="25809">NVRMESQFSYSVAGTMGTTAQASAAAAFFARAAQKLNLSSSPSRRKRSDDESSSSAGFCGAIHRSPPAPPPALLRRIGVKEVTGVGKVKVMLRVAGDGTSAVEDSGSFLSVDKRRKQITLFDPALCGVVAPAPEDRRVGVAAPKMFAFDSIFTHEDSQAEVCSSALTDIIHAVINGSDGCLFCFGHAKLGKTQTMLGTPESASTLGIIPSSIAWLFRGISEQKQKTGARFSVRVSAVEVAQNLKD</sequence>
<evidence type="ECO:0000256" key="5">
    <source>
        <dbReference type="PROSITE-ProRule" id="PRU00283"/>
    </source>
</evidence>
<dbReference type="GO" id="GO:0007018">
    <property type="term" value="P:microtubule-based movement"/>
    <property type="evidence" value="ECO:0007669"/>
    <property type="project" value="InterPro"/>
</dbReference>
<dbReference type="AlphaFoldDB" id="A0A1B6MKK9"/>
<dbReference type="InterPro" id="IPR027417">
    <property type="entry name" value="P-loop_NTPase"/>
</dbReference>
<proteinExistence type="inferred from homology"/>
<evidence type="ECO:0000259" key="7">
    <source>
        <dbReference type="PROSITE" id="PS50067"/>
    </source>
</evidence>
<feature type="non-terminal residue" evidence="8">
    <location>
        <position position="1"/>
    </location>
</feature>
<protein>
    <recommendedName>
        <fullName evidence="7">Kinesin motor domain-containing protein</fullName>
    </recommendedName>
</protein>
<feature type="binding site" evidence="5">
    <location>
        <begin position="185"/>
        <end position="192"/>
    </location>
    <ligand>
        <name>ATP</name>
        <dbReference type="ChEBI" id="CHEBI:30616"/>
    </ligand>
</feature>
<evidence type="ECO:0000256" key="4">
    <source>
        <dbReference type="ARBA" id="ARBA00023212"/>
    </source>
</evidence>
<comment type="subcellular location">
    <subcellularLocation>
        <location evidence="1">Cytoplasm</location>
        <location evidence="1">Cytoskeleton</location>
    </subcellularLocation>
</comment>
<dbReference type="GO" id="GO:0008017">
    <property type="term" value="F:microtubule binding"/>
    <property type="evidence" value="ECO:0007669"/>
    <property type="project" value="InterPro"/>
</dbReference>
<dbReference type="SUPFAM" id="SSF52540">
    <property type="entry name" value="P-loop containing nucleoside triphosphate hydrolases"/>
    <property type="match status" value="1"/>
</dbReference>
<dbReference type="GO" id="GO:0005524">
    <property type="term" value="F:ATP binding"/>
    <property type="evidence" value="ECO:0007669"/>
    <property type="project" value="UniProtKB-UniRule"/>
</dbReference>
<dbReference type="InterPro" id="IPR027640">
    <property type="entry name" value="Kinesin-like_fam"/>
</dbReference>
<reference evidence="8" key="1">
    <citation type="submission" date="2015-11" db="EMBL/GenBank/DDBJ databases">
        <title>De novo transcriptome assembly of four potential Pierce s Disease insect vectors from Arizona vineyards.</title>
        <authorList>
            <person name="Tassone E.E."/>
        </authorList>
    </citation>
    <scope>NUCLEOTIDE SEQUENCE</scope>
</reference>
<name>A0A1B6MKK9_9HEMI</name>
<dbReference type="InterPro" id="IPR001752">
    <property type="entry name" value="Kinesin_motor_dom"/>
</dbReference>
<evidence type="ECO:0000256" key="1">
    <source>
        <dbReference type="ARBA" id="ARBA00004245"/>
    </source>
</evidence>
<feature type="region of interest" description="Disordered" evidence="6">
    <location>
        <begin position="39"/>
        <end position="70"/>
    </location>
</feature>
<evidence type="ECO:0000313" key="8">
    <source>
        <dbReference type="EMBL" id="JAT36433.1"/>
    </source>
</evidence>
<dbReference type="InterPro" id="IPR036961">
    <property type="entry name" value="Kinesin_motor_dom_sf"/>
</dbReference>
<accession>A0A1B6MKK9</accession>
<keyword evidence="4" id="KW-0206">Cytoskeleton</keyword>
<organism evidence="8">
    <name type="scientific">Graphocephala atropunctata</name>
    <dbReference type="NCBI Taxonomy" id="36148"/>
    <lineage>
        <taxon>Eukaryota</taxon>
        <taxon>Metazoa</taxon>
        <taxon>Ecdysozoa</taxon>
        <taxon>Arthropoda</taxon>
        <taxon>Hexapoda</taxon>
        <taxon>Insecta</taxon>
        <taxon>Pterygota</taxon>
        <taxon>Neoptera</taxon>
        <taxon>Paraneoptera</taxon>
        <taxon>Hemiptera</taxon>
        <taxon>Auchenorrhyncha</taxon>
        <taxon>Membracoidea</taxon>
        <taxon>Cicadellidae</taxon>
        <taxon>Cicadellinae</taxon>
        <taxon>Cicadellini</taxon>
        <taxon>Graphocephala</taxon>
    </lineage>
</organism>
<keyword evidence="2 5" id="KW-0547">Nucleotide-binding</keyword>
<evidence type="ECO:0000256" key="3">
    <source>
        <dbReference type="ARBA" id="ARBA00022840"/>
    </source>
</evidence>
<dbReference type="GO" id="GO:0015630">
    <property type="term" value="C:microtubule cytoskeleton"/>
    <property type="evidence" value="ECO:0007669"/>
    <property type="project" value="UniProtKB-ARBA"/>
</dbReference>
<dbReference type="PROSITE" id="PS50067">
    <property type="entry name" value="KINESIN_MOTOR_2"/>
    <property type="match status" value="1"/>
</dbReference>
<gene>
    <name evidence="8" type="ORF">g.53622</name>
</gene>
<keyword evidence="3 5" id="KW-0067">ATP-binding</keyword>